<dbReference type="CDD" id="cd00712">
    <property type="entry name" value="AsnB"/>
    <property type="match status" value="1"/>
</dbReference>
<evidence type="ECO:0000259" key="11">
    <source>
        <dbReference type="PROSITE" id="PS51278"/>
    </source>
</evidence>
<keyword evidence="5" id="KW-0547">Nucleotide-binding</keyword>
<keyword evidence="7" id="KW-0061">Asparagine biosynthesis</keyword>
<evidence type="ECO:0000313" key="12">
    <source>
        <dbReference type="EMBL" id="WXC78626.1"/>
    </source>
</evidence>
<dbReference type="InterPro" id="IPR014729">
    <property type="entry name" value="Rossmann-like_a/b/a_fold"/>
</dbReference>
<dbReference type="SUPFAM" id="SSF52402">
    <property type="entry name" value="Adenine nucleotide alpha hydrolases-like"/>
    <property type="match status" value="1"/>
</dbReference>
<dbReference type="InterPro" id="IPR050795">
    <property type="entry name" value="Asn_Synthetase"/>
</dbReference>
<reference evidence="12" key="2">
    <citation type="submission" date="2024-03" db="EMBL/GenBank/DDBJ databases">
        <authorList>
            <person name="Bromfield E.S.P."/>
            <person name="Cloutier S."/>
        </authorList>
    </citation>
    <scope>NUCLEOTIDE SEQUENCE</scope>
    <source>
        <strain evidence="12">5S5</strain>
    </source>
</reference>
<gene>
    <name evidence="12" type="primary">asnB</name>
    <name evidence="12" type="ORF">WDK88_35445</name>
</gene>
<evidence type="ECO:0000256" key="8">
    <source>
        <dbReference type="ARBA" id="ARBA00022962"/>
    </source>
</evidence>
<sequence length="589" mass="65762">MNTLQLLPFSAHYLFRPRSEFIRRVATLCGFVGIFGFTESVESARNRALEMAKTVRHRGPDWSGIYSSECAILAHERLSIVDVEHGAQPLLDVTAGRALAVNGEIYNHVALRDALKLPHVWKTKSDCEIILYLYDEYGSAVCGMLSGIFAFAIFDERSGEFFVARDHIGIVPLYIGWGSDGAIYVASEMKALDRVCETIQEFPPGHYYSGKAGQFVKWYDPEWAHTLPTRKVSLHELRTSLEAAVKQQMMCDVPYGVLISGGLDSSLIAALAARHRFKRIESGETEEAWWPRLHSFSVGLENSPDMKYARSVATHIGTVHHEVVFTLQEGLDALPDVIRHLETFDVTTIRAGTPMYLMARKIKSMGIKMVLSGEGADEVFGGYLYFHMAPSAEEFHEETVRKLFALSRYDCCRANKATAAWGVEARVPFLDKEFLDYAMSIDPAEKMCPGAKIEKGILREAFAGLLPKEILLRQKEQFSDGVGYGWIECLRNHAENKVSDQMLAEASKRFPQQTPTSKEGYFYRTIFDGIFMNPTACLTVPVGPSIACSSPTAFLWSQQFASMDDPSGRAVKGIHIQAIDNAVGLRDHP</sequence>
<dbReference type="InterPro" id="IPR001962">
    <property type="entry name" value="Asn_synthase"/>
</dbReference>
<comment type="catalytic activity">
    <reaction evidence="10">
        <text>L-aspartate + L-glutamine + ATP + H2O = L-asparagine + L-glutamate + AMP + diphosphate + H(+)</text>
        <dbReference type="Rhea" id="RHEA:12228"/>
        <dbReference type="ChEBI" id="CHEBI:15377"/>
        <dbReference type="ChEBI" id="CHEBI:15378"/>
        <dbReference type="ChEBI" id="CHEBI:29985"/>
        <dbReference type="ChEBI" id="CHEBI:29991"/>
        <dbReference type="ChEBI" id="CHEBI:30616"/>
        <dbReference type="ChEBI" id="CHEBI:33019"/>
        <dbReference type="ChEBI" id="CHEBI:58048"/>
        <dbReference type="ChEBI" id="CHEBI:58359"/>
        <dbReference type="ChEBI" id="CHEBI:456215"/>
        <dbReference type="EC" id="6.3.5.4"/>
    </reaction>
</comment>
<evidence type="ECO:0000256" key="9">
    <source>
        <dbReference type="ARBA" id="ARBA00029440"/>
    </source>
</evidence>
<keyword evidence="6" id="KW-0067">ATP-binding</keyword>
<comment type="similarity">
    <text evidence="1">Belongs to the asparagine synthetase family.</text>
</comment>
<dbReference type="InterPro" id="IPR033738">
    <property type="entry name" value="AsnB_N"/>
</dbReference>
<evidence type="ECO:0000256" key="3">
    <source>
        <dbReference type="ARBA" id="ARBA00022598"/>
    </source>
</evidence>
<proteinExistence type="inferred from homology"/>
<keyword evidence="3 12" id="KW-0436">Ligase</keyword>
<dbReference type="Pfam" id="PF00733">
    <property type="entry name" value="Asn_synthase"/>
    <property type="match status" value="1"/>
</dbReference>
<name>A0ABZ2NVR5_9BRAD</name>
<evidence type="ECO:0000256" key="1">
    <source>
        <dbReference type="ARBA" id="ARBA00005752"/>
    </source>
</evidence>
<dbReference type="NCBIfam" id="NF006949">
    <property type="entry name" value="PRK09431.1"/>
    <property type="match status" value="1"/>
</dbReference>
<dbReference type="Pfam" id="PF13537">
    <property type="entry name" value="GATase_7"/>
    <property type="match status" value="1"/>
</dbReference>
<dbReference type="Proteomes" id="UP001432046">
    <property type="component" value="Chromosome"/>
</dbReference>
<dbReference type="InterPro" id="IPR017932">
    <property type="entry name" value="GATase_2_dom"/>
</dbReference>
<dbReference type="InterPro" id="IPR006426">
    <property type="entry name" value="Asn_synth_AEB"/>
</dbReference>
<dbReference type="InterPro" id="IPR029055">
    <property type="entry name" value="Ntn_hydrolases_N"/>
</dbReference>
<dbReference type="EMBL" id="CP147711">
    <property type="protein sequence ID" value="WXC78626.1"/>
    <property type="molecule type" value="Genomic_DNA"/>
</dbReference>
<keyword evidence="4" id="KW-0028">Amino-acid biosynthesis</keyword>
<evidence type="ECO:0000256" key="5">
    <source>
        <dbReference type="ARBA" id="ARBA00022741"/>
    </source>
</evidence>
<protein>
    <recommendedName>
        <fullName evidence="2">asparagine synthase (glutamine-hydrolyzing)</fullName>
        <ecNumber evidence="2">6.3.5.4</ecNumber>
    </recommendedName>
</protein>
<evidence type="ECO:0000256" key="7">
    <source>
        <dbReference type="ARBA" id="ARBA00022888"/>
    </source>
</evidence>
<evidence type="ECO:0000256" key="4">
    <source>
        <dbReference type="ARBA" id="ARBA00022605"/>
    </source>
</evidence>
<keyword evidence="8" id="KW-0315">Glutamine amidotransferase</keyword>
<dbReference type="CDD" id="cd01991">
    <property type="entry name" value="Asn_synthase_B_C"/>
    <property type="match status" value="1"/>
</dbReference>
<evidence type="ECO:0000313" key="13">
    <source>
        <dbReference type="Proteomes" id="UP001432046"/>
    </source>
</evidence>
<evidence type="ECO:0000256" key="6">
    <source>
        <dbReference type="ARBA" id="ARBA00022840"/>
    </source>
</evidence>
<dbReference type="PROSITE" id="PS51278">
    <property type="entry name" value="GATASE_TYPE_2"/>
    <property type="match status" value="1"/>
</dbReference>
<dbReference type="GO" id="GO:0004066">
    <property type="term" value="F:asparagine synthase (glutamine-hydrolyzing) activity"/>
    <property type="evidence" value="ECO:0007669"/>
    <property type="project" value="UniProtKB-EC"/>
</dbReference>
<evidence type="ECO:0000256" key="2">
    <source>
        <dbReference type="ARBA" id="ARBA00012737"/>
    </source>
</evidence>
<dbReference type="PIRSF" id="PIRSF001589">
    <property type="entry name" value="Asn_synthetase_glu-h"/>
    <property type="match status" value="1"/>
</dbReference>
<keyword evidence="13" id="KW-1185">Reference proteome</keyword>
<dbReference type="NCBIfam" id="TIGR01536">
    <property type="entry name" value="asn_synth_AEB"/>
    <property type="match status" value="1"/>
</dbReference>
<dbReference type="SUPFAM" id="SSF56235">
    <property type="entry name" value="N-terminal nucleophile aminohydrolases (Ntn hydrolases)"/>
    <property type="match status" value="1"/>
</dbReference>
<reference evidence="12" key="1">
    <citation type="journal article" date="2021" name="Int. J. Syst. Evol. Microbiol.">
        <title>Bradyrhizobium septentrionale sp. nov. (sv. septentrionale) and Bradyrhizobium quebecense sp. nov. (sv. septentrionale) associated with legumes native to Canada possess rearranged symbiosis genes and numerous insertion sequences.</title>
        <authorList>
            <person name="Bromfield E.S.P."/>
            <person name="Cloutier S."/>
        </authorList>
    </citation>
    <scope>NUCLEOTIDE SEQUENCE</scope>
    <source>
        <strain evidence="12">5S5</strain>
    </source>
</reference>
<comment type="pathway">
    <text evidence="9">Amino-acid biosynthesis.</text>
</comment>
<dbReference type="EC" id="6.3.5.4" evidence="2"/>
<dbReference type="Gene3D" id="3.60.20.10">
    <property type="entry name" value="Glutamine Phosphoribosylpyrophosphate, subunit 1, domain 1"/>
    <property type="match status" value="1"/>
</dbReference>
<dbReference type="PANTHER" id="PTHR11772">
    <property type="entry name" value="ASPARAGINE SYNTHETASE"/>
    <property type="match status" value="1"/>
</dbReference>
<accession>A0ABZ2NVR5</accession>
<organism evidence="12 13">
    <name type="scientific">Bradyrhizobium septentrionale</name>
    <dbReference type="NCBI Taxonomy" id="1404411"/>
    <lineage>
        <taxon>Bacteria</taxon>
        <taxon>Pseudomonadati</taxon>
        <taxon>Pseudomonadota</taxon>
        <taxon>Alphaproteobacteria</taxon>
        <taxon>Hyphomicrobiales</taxon>
        <taxon>Nitrobacteraceae</taxon>
        <taxon>Bradyrhizobium</taxon>
    </lineage>
</organism>
<dbReference type="PANTHER" id="PTHR11772:SF2">
    <property type="entry name" value="ASPARAGINE SYNTHETASE [GLUTAMINE-HYDROLYZING]"/>
    <property type="match status" value="1"/>
</dbReference>
<dbReference type="RefSeq" id="WP_338823354.1">
    <property type="nucleotide sequence ID" value="NZ_CP147708.1"/>
</dbReference>
<feature type="domain" description="Glutamine amidotransferase type-2" evidence="11">
    <location>
        <begin position="29"/>
        <end position="213"/>
    </location>
</feature>
<evidence type="ECO:0000256" key="10">
    <source>
        <dbReference type="ARBA" id="ARBA00048741"/>
    </source>
</evidence>
<dbReference type="Gene3D" id="3.40.50.620">
    <property type="entry name" value="HUPs"/>
    <property type="match status" value="1"/>
</dbReference>